<organism evidence="4 5">
    <name type="scientific">Flavobacterium suncheonense GH29-5 = DSM 17707</name>
    <dbReference type="NCBI Taxonomy" id="1121899"/>
    <lineage>
        <taxon>Bacteria</taxon>
        <taxon>Pseudomonadati</taxon>
        <taxon>Bacteroidota</taxon>
        <taxon>Flavobacteriia</taxon>
        <taxon>Flavobacteriales</taxon>
        <taxon>Flavobacteriaceae</taxon>
        <taxon>Flavobacterium</taxon>
    </lineage>
</organism>
<dbReference type="eggNOG" id="ENOG502ZC2G">
    <property type="taxonomic scope" value="Bacteria"/>
</dbReference>
<keyword evidence="2" id="KW-0812">Transmembrane</keyword>
<proteinExistence type="predicted"/>
<evidence type="ECO:0000313" key="5">
    <source>
        <dbReference type="Proteomes" id="UP000030121"/>
    </source>
</evidence>
<evidence type="ECO:0000256" key="3">
    <source>
        <dbReference type="SAM" id="SignalP"/>
    </source>
</evidence>
<protein>
    <recommendedName>
        <fullName evidence="6">tRNA (Guanine-N1)-methyltransferase</fullName>
    </recommendedName>
</protein>
<evidence type="ECO:0000313" key="4">
    <source>
        <dbReference type="EMBL" id="KGO90460.1"/>
    </source>
</evidence>
<dbReference type="Proteomes" id="UP000030121">
    <property type="component" value="Unassembled WGS sequence"/>
</dbReference>
<gene>
    <name evidence="4" type="ORF">Q764_02595</name>
</gene>
<feature type="coiled-coil region" evidence="1">
    <location>
        <begin position="77"/>
        <end position="118"/>
    </location>
</feature>
<reference evidence="4 5" key="1">
    <citation type="submission" date="2013-09" db="EMBL/GenBank/DDBJ databases">
        <authorList>
            <person name="Zeng Z."/>
            <person name="Chen C."/>
        </authorList>
    </citation>
    <scope>NUCLEOTIDE SEQUENCE [LARGE SCALE GENOMIC DNA]</scope>
    <source>
        <strain evidence="4 5">GH29-5</strain>
    </source>
</reference>
<evidence type="ECO:0008006" key="6">
    <source>
        <dbReference type="Google" id="ProtNLM"/>
    </source>
</evidence>
<keyword evidence="3" id="KW-0732">Signal</keyword>
<keyword evidence="2" id="KW-0472">Membrane</keyword>
<evidence type="ECO:0000256" key="2">
    <source>
        <dbReference type="SAM" id="Phobius"/>
    </source>
</evidence>
<keyword evidence="2" id="KW-1133">Transmembrane helix</keyword>
<keyword evidence="1" id="KW-0175">Coiled coil</keyword>
<evidence type="ECO:0000256" key="1">
    <source>
        <dbReference type="SAM" id="Coils"/>
    </source>
</evidence>
<comment type="caution">
    <text evidence="4">The sequence shown here is derived from an EMBL/GenBank/DDBJ whole genome shotgun (WGS) entry which is preliminary data.</text>
</comment>
<name>A0A0A2MQA4_9FLAO</name>
<dbReference type="RefSeq" id="WP_026980047.1">
    <property type="nucleotide sequence ID" value="NZ_AUCZ01000007.1"/>
</dbReference>
<feature type="coiled-coil region" evidence="1">
    <location>
        <begin position="163"/>
        <end position="205"/>
    </location>
</feature>
<dbReference type="OrthoDB" id="981213at2"/>
<feature type="signal peptide" evidence="3">
    <location>
        <begin position="1"/>
        <end position="22"/>
    </location>
</feature>
<feature type="chain" id="PRO_5001992506" description="tRNA (Guanine-N1)-methyltransferase" evidence="3">
    <location>
        <begin position="23"/>
        <end position="215"/>
    </location>
</feature>
<dbReference type="AlphaFoldDB" id="A0A0A2MQA4"/>
<feature type="transmembrane region" description="Helical" evidence="2">
    <location>
        <begin position="133"/>
        <end position="153"/>
    </location>
</feature>
<accession>A0A0A2MQA4</accession>
<sequence>MKKLNYTLCLLAILSLNTTLYATPVKSIETVQEKPVSKASVESQINNMLQKSVDYQDVKLVKKTLLEQLKADFQVFLAKSEDELELVQQALNQKVNQLQSVQAENAKLKSELAQVQASGGQVDFFGVSLSKDLYHSVMWTLVLTSLIAVAVLIRKFIRANEITQNSKGLLRDLEDEYEAFKRNAIEREQKLRRQLQDEINKQKKSAESNIELQSN</sequence>
<keyword evidence="5" id="KW-1185">Reference proteome</keyword>
<dbReference type="STRING" id="1121899.GCA_000430025_01592"/>
<dbReference type="EMBL" id="JRLW01000002">
    <property type="protein sequence ID" value="KGO90460.1"/>
    <property type="molecule type" value="Genomic_DNA"/>
</dbReference>